<name>A0ABS8SAZ1_DATST</name>
<gene>
    <name evidence="1" type="ORF">HAX54_030462</name>
</gene>
<keyword evidence="2" id="KW-1185">Reference proteome</keyword>
<organism evidence="1 2">
    <name type="scientific">Datura stramonium</name>
    <name type="common">Jimsonweed</name>
    <name type="synonym">Common thornapple</name>
    <dbReference type="NCBI Taxonomy" id="4076"/>
    <lineage>
        <taxon>Eukaryota</taxon>
        <taxon>Viridiplantae</taxon>
        <taxon>Streptophyta</taxon>
        <taxon>Embryophyta</taxon>
        <taxon>Tracheophyta</taxon>
        <taxon>Spermatophyta</taxon>
        <taxon>Magnoliopsida</taxon>
        <taxon>eudicotyledons</taxon>
        <taxon>Gunneridae</taxon>
        <taxon>Pentapetalae</taxon>
        <taxon>asterids</taxon>
        <taxon>lamiids</taxon>
        <taxon>Solanales</taxon>
        <taxon>Solanaceae</taxon>
        <taxon>Solanoideae</taxon>
        <taxon>Datureae</taxon>
        <taxon>Datura</taxon>
    </lineage>
</organism>
<evidence type="ECO:0000313" key="1">
    <source>
        <dbReference type="EMBL" id="MCD7456014.1"/>
    </source>
</evidence>
<proteinExistence type="predicted"/>
<dbReference type="Proteomes" id="UP000823775">
    <property type="component" value="Unassembled WGS sequence"/>
</dbReference>
<dbReference type="EMBL" id="JACEIK010000382">
    <property type="protein sequence ID" value="MCD7456014.1"/>
    <property type="molecule type" value="Genomic_DNA"/>
</dbReference>
<comment type="caution">
    <text evidence="1">The sequence shown here is derived from an EMBL/GenBank/DDBJ whole genome shotgun (WGS) entry which is preliminary data.</text>
</comment>
<evidence type="ECO:0000313" key="2">
    <source>
        <dbReference type="Proteomes" id="UP000823775"/>
    </source>
</evidence>
<sequence length="99" mass="11288">MRTAWRAAVLSQRIQGPKAESVWVPSGARRSSKFSVRHYLKVILPPNLSDNNGVLYSILGPTYLDFKVAMPMHMKEVVNTTYDDINAIKCFLKITHLRK</sequence>
<protein>
    <submittedName>
        <fullName evidence="1">Uncharacterized protein</fullName>
    </submittedName>
</protein>
<accession>A0ABS8SAZ1</accession>
<reference evidence="1 2" key="1">
    <citation type="journal article" date="2021" name="BMC Genomics">
        <title>Datura genome reveals duplications of psychoactive alkaloid biosynthetic genes and high mutation rate following tissue culture.</title>
        <authorList>
            <person name="Rajewski A."/>
            <person name="Carter-House D."/>
            <person name="Stajich J."/>
            <person name="Litt A."/>
        </authorList>
    </citation>
    <scope>NUCLEOTIDE SEQUENCE [LARGE SCALE GENOMIC DNA]</scope>
    <source>
        <strain evidence="1">AR-01</strain>
    </source>
</reference>